<dbReference type="GeneID" id="25990735"/>
<dbReference type="VEuPathDB" id="FungiDB:A1Q1_07223"/>
<sequence length="314" mass="35318">MSRCELQQAIKIPHASFPHIIDTIVAHSDYKTLLAFRATSSSLKTVADMTLCNHDSAVRLTLEGKPGEDNVVFRNGLGALPFGHREWPSVLKRSKEVQIDGHCLSNTVPTLVIEPGTSLDEGTRQFYSHLLSKHRRYDQLLLLEAGLDQLPRSTAVTVAHDDQHPPLASLPPVDQLTLLADPFCDCSRVESLSPYEHWASRITLIICSSGNNTGANLDERPDCGLISAIFQPSLTHLVISAESCTHIRYLPRALRRGRRKVNKKLQVEFRFRIMPNDVARHDILQRFSLRYGPMLDRMRIVHDPTAGRVWPDVD</sequence>
<dbReference type="OrthoDB" id="2597004at2759"/>
<dbReference type="AlphaFoldDB" id="J5TM29"/>
<evidence type="ECO:0008006" key="3">
    <source>
        <dbReference type="Google" id="ProtNLM"/>
    </source>
</evidence>
<dbReference type="Proteomes" id="UP000002748">
    <property type="component" value="Unassembled WGS sequence"/>
</dbReference>
<protein>
    <recommendedName>
        <fullName evidence="3">F-box domain-containing protein</fullName>
    </recommendedName>
</protein>
<evidence type="ECO:0000313" key="1">
    <source>
        <dbReference type="EMBL" id="EJT51556.1"/>
    </source>
</evidence>
<proteinExistence type="predicted"/>
<gene>
    <name evidence="1" type="ORF">A1Q1_07223</name>
</gene>
<dbReference type="EMBL" id="ALBS01000053">
    <property type="protein sequence ID" value="EJT51556.1"/>
    <property type="molecule type" value="Genomic_DNA"/>
</dbReference>
<organism evidence="1 2">
    <name type="scientific">Trichosporon asahii var. asahii (strain ATCC 90039 / CBS 2479 / JCM 2466 / KCTC 7840 / NBRC 103889/ NCYC 2677 / UAMH 7654)</name>
    <name type="common">Yeast</name>
    <dbReference type="NCBI Taxonomy" id="1186058"/>
    <lineage>
        <taxon>Eukaryota</taxon>
        <taxon>Fungi</taxon>
        <taxon>Dikarya</taxon>
        <taxon>Basidiomycota</taxon>
        <taxon>Agaricomycotina</taxon>
        <taxon>Tremellomycetes</taxon>
        <taxon>Trichosporonales</taxon>
        <taxon>Trichosporonaceae</taxon>
        <taxon>Trichosporon</taxon>
    </lineage>
</organism>
<comment type="caution">
    <text evidence="1">The sequence shown here is derived from an EMBL/GenBank/DDBJ whole genome shotgun (WGS) entry which is preliminary data.</text>
</comment>
<dbReference type="HOGENOM" id="CLU_804566_0_0_1"/>
<dbReference type="RefSeq" id="XP_014182934.1">
    <property type="nucleotide sequence ID" value="XM_014327459.1"/>
</dbReference>
<dbReference type="KEGG" id="tasa:A1Q1_07223"/>
<evidence type="ECO:0000313" key="2">
    <source>
        <dbReference type="Proteomes" id="UP000002748"/>
    </source>
</evidence>
<accession>J5TM29</accession>
<reference evidence="1 2" key="1">
    <citation type="journal article" date="2012" name="Eukaryot. Cell">
        <title>Draft genome sequence of CBS 2479, the standard type strain of Trichosporon asahii.</title>
        <authorList>
            <person name="Yang R.Y."/>
            <person name="Li H.T."/>
            <person name="Zhu H."/>
            <person name="Zhou G.P."/>
            <person name="Wang M."/>
            <person name="Wang L."/>
        </authorList>
    </citation>
    <scope>NUCLEOTIDE SEQUENCE [LARGE SCALE GENOMIC DNA]</scope>
    <source>
        <strain evidence="2">ATCC 90039 / CBS 2479 / JCM 2466 / KCTC 7840 / NCYC 2677 / UAMH 7654</strain>
    </source>
</reference>
<name>J5TM29_TRIAS</name>